<reference evidence="1" key="3">
    <citation type="journal article" date="2017" name="Nature">
        <title>Genome sequence of the progenitor of the wheat D genome Aegilops tauschii.</title>
        <authorList>
            <person name="Luo M.C."/>
            <person name="Gu Y.Q."/>
            <person name="Puiu D."/>
            <person name="Wang H."/>
            <person name="Twardziok S.O."/>
            <person name="Deal K.R."/>
            <person name="Huo N."/>
            <person name="Zhu T."/>
            <person name="Wang L."/>
            <person name="Wang Y."/>
            <person name="McGuire P.E."/>
            <person name="Liu S."/>
            <person name="Long H."/>
            <person name="Ramasamy R.K."/>
            <person name="Rodriguez J.C."/>
            <person name="Van S.L."/>
            <person name="Yuan L."/>
            <person name="Wang Z."/>
            <person name="Xia Z."/>
            <person name="Xiao L."/>
            <person name="Anderson O.D."/>
            <person name="Ouyang S."/>
            <person name="Liang Y."/>
            <person name="Zimin A.V."/>
            <person name="Pertea G."/>
            <person name="Qi P."/>
            <person name="Bennetzen J.L."/>
            <person name="Dai X."/>
            <person name="Dawson M.W."/>
            <person name="Muller H.G."/>
            <person name="Kugler K."/>
            <person name="Rivarola-Duarte L."/>
            <person name="Spannagl M."/>
            <person name="Mayer K.F.X."/>
            <person name="Lu F.H."/>
            <person name="Bevan M.W."/>
            <person name="Leroy P."/>
            <person name="Li P."/>
            <person name="You F.M."/>
            <person name="Sun Q."/>
            <person name="Liu Z."/>
            <person name="Lyons E."/>
            <person name="Wicker T."/>
            <person name="Salzberg S.L."/>
            <person name="Devos K.M."/>
            <person name="Dvorak J."/>
        </authorList>
    </citation>
    <scope>NUCLEOTIDE SEQUENCE [LARGE SCALE GENOMIC DNA]</scope>
    <source>
        <strain evidence="1">cv. AL8/78</strain>
    </source>
</reference>
<dbReference type="PANTHER" id="PTHR13374:SF3">
    <property type="entry name" value="DET1 HOMOLOG"/>
    <property type="match status" value="1"/>
</dbReference>
<reference evidence="2" key="1">
    <citation type="journal article" date="2014" name="Science">
        <title>Ancient hybridizations among the ancestral genomes of bread wheat.</title>
        <authorList>
            <consortium name="International Wheat Genome Sequencing Consortium,"/>
            <person name="Marcussen T."/>
            <person name="Sandve S.R."/>
            <person name="Heier L."/>
            <person name="Spannagl M."/>
            <person name="Pfeifer M."/>
            <person name="Jakobsen K.S."/>
            <person name="Wulff B.B."/>
            <person name="Steuernagel B."/>
            <person name="Mayer K.F."/>
            <person name="Olsen O.A."/>
        </authorList>
    </citation>
    <scope>NUCLEOTIDE SEQUENCE [LARGE SCALE GENOMIC DNA]</scope>
    <source>
        <strain evidence="2">cv. AL8/78</strain>
    </source>
</reference>
<keyword evidence="2" id="KW-1185">Reference proteome</keyword>
<proteinExistence type="predicted"/>
<dbReference type="STRING" id="200361.A0A453H3L3"/>
<dbReference type="AlphaFoldDB" id="A0A453H3L3"/>
<dbReference type="InterPro" id="IPR019138">
    <property type="entry name" value="De-etiolated_protein_1_Det1"/>
</dbReference>
<dbReference type="PANTHER" id="PTHR13374">
    <property type="entry name" value="DET1 HOMOLOG DE-ETIOLATED-1 HOMOLOG"/>
    <property type="match status" value="1"/>
</dbReference>
<accession>A0A453H3L3</accession>
<dbReference type="EnsemblPlants" id="AET4Gv20052600.3">
    <property type="protein sequence ID" value="AET4Gv20052600.3"/>
    <property type="gene ID" value="AET4Gv20052600"/>
</dbReference>
<sequence>MASWVRTPFAGHKRHSSFSRIMYQVGINQQGSLQNQKNACLIGLGKGVNTAGQLYEHLVPSYTIRRRLPDYSFRNIFWLLWSHQDLIVYRPIWLTFSCIEQCDPHDLPAKAKRFDSFFNQLYKISLASSHEYICKAFFLLHGAPSIWLICNVSCTK</sequence>
<evidence type="ECO:0000313" key="1">
    <source>
        <dbReference type="EnsemblPlants" id="AET4Gv20052600.3"/>
    </source>
</evidence>
<dbReference type="GO" id="GO:1990756">
    <property type="term" value="F:ubiquitin-like ligase-substrate adaptor activity"/>
    <property type="evidence" value="ECO:0007669"/>
    <property type="project" value="TreeGrafter"/>
</dbReference>
<dbReference type="Gramene" id="AET4Gv20052600.3">
    <property type="protein sequence ID" value="AET4Gv20052600.3"/>
    <property type="gene ID" value="AET4Gv20052600"/>
</dbReference>
<dbReference type="GO" id="GO:0016567">
    <property type="term" value="P:protein ubiquitination"/>
    <property type="evidence" value="ECO:0007669"/>
    <property type="project" value="TreeGrafter"/>
</dbReference>
<dbReference type="GO" id="GO:0005634">
    <property type="term" value="C:nucleus"/>
    <property type="evidence" value="ECO:0007669"/>
    <property type="project" value="TreeGrafter"/>
</dbReference>
<name>A0A453H3L3_AEGTS</name>
<protein>
    <submittedName>
        <fullName evidence="1">Uncharacterized protein</fullName>
    </submittedName>
</protein>
<organism evidence="1 2">
    <name type="scientific">Aegilops tauschii subsp. strangulata</name>
    <name type="common">Goatgrass</name>
    <dbReference type="NCBI Taxonomy" id="200361"/>
    <lineage>
        <taxon>Eukaryota</taxon>
        <taxon>Viridiplantae</taxon>
        <taxon>Streptophyta</taxon>
        <taxon>Embryophyta</taxon>
        <taxon>Tracheophyta</taxon>
        <taxon>Spermatophyta</taxon>
        <taxon>Magnoliopsida</taxon>
        <taxon>Liliopsida</taxon>
        <taxon>Poales</taxon>
        <taxon>Poaceae</taxon>
        <taxon>BOP clade</taxon>
        <taxon>Pooideae</taxon>
        <taxon>Triticodae</taxon>
        <taxon>Triticeae</taxon>
        <taxon>Triticinae</taxon>
        <taxon>Aegilops</taxon>
    </lineage>
</organism>
<dbReference type="GO" id="GO:0032436">
    <property type="term" value="P:positive regulation of proteasomal ubiquitin-dependent protein catabolic process"/>
    <property type="evidence" value="ECO:0007669"/>
    <property type="project" value="TreeGrafter"/>
</dbReference>
<dbReference type="GO" id="GO:0031461">
    <property type="term" value="C:cullin-RING ubiquitin ligase complex"/>
    <property type="evidence" value="ECO:0007669"/>
    <property type="project" value="TreeGrafter"/>
</dbReference>
<evidence type="ECO:0000313" key="2">
    <source>
        <dbReference type="Proteomes" id="UP000015105"/>
    </source>
</evidence>
<reference evidence="1" key="5">
    <citation type="journal article" date="2021" name="G3 (Bethesda)">
        <title>Aegilops tauschii genome assembly Aet v5.0 features greater sequence contiguity and improved annotation.</title>
        <authorList>
            <person name="Wang L."/>
            <person name="Zhu T."/>
            <person name="Rodriguez J.C."/>
            <person name="Deal K.R."/>
            <person name="Dubcovsky J."/>
            <person name="McGuire P.E."/>
            <person name="Lux T."/>
            <person name="Spannagl M."/>
            <person name="Mayer K.F.X."/>
            <person name="Baldrich P."/>
            <person name="Meyers B.C."/>
            <person name="Huo N."/>
            <person name="Gu Y.Q."/>
            <person name="Zhou H."/>
            <person name="Devos K.M."/>
            <person name="Bennetzen J.L."/>
            <person name="Unver T."/>
            <person name="Budak H."/>
            <person name="Gulick P.J."/>
            <person name="Galiba G."/>
            <person name="Kalapos B."/>
            <person name="Nelson D.R."/>
            <person name="Li P."/>
            <person name="You F.M."/>
            <person name="Luo M.C."/>
            <person name="Dvorak J."/>
        </authorList>
    </citation>
    <scope>NUCLEOTIDE SEQUENCE [LARGE SCALE GENOMIC DNA]</scope>
    <source>
        <strain evidence="1">cv. AL8/78</strain>
    </source>
</reference>
<reference evidence="2" key="2">
    <citation type="journal article" date="2017" name="Nat. Plants">
        <title>The Aegilops tauschii genome reveals multiple impacts of transposons.</title>
        <authorList>
            <person name="Zhao G."/>
            <person name="Zou C."/>
            <person name="Li K."/>
            <person name="Wang K."/>
            <person name="Li T."/>
            <person name="Gao L."/>
            <person name="Zhang X."/>
            <person name="Wang H."/>
            <person name="Yang Z."/>
            <person name="Liu X."/>
            <person name="Jiang W."/>
            <person name="Mao L."/>
            <person name="Kong X."/>
            <person name="Jiao Y."/>
            <person name="Jia J."/>
        </authorList>
    </citation>
    <scope>NUCLEOTIDE SEQUENCE [LARGE SCALE GENOMIC DNA]</scope>
    <source>
        <strain evidence="2">cv. AL8/78</strain>
    </source>
</reference>
<reference evidence="1" key="4">
    <citation type="submission" date="2019-03" db="UniProtKB">
        <authorList>
            <consortium name="EnsemblPlants"/>
        </authorList>
    </citation>
    <scope>IDENTIFICATION</scope>
</reference>
<dbReference type="GO" id="GO:0031625">
    <property type="term" value="F:ubiquitin protein ligase binding"/>
    <property type="evidence" value="ECO:0007669"/>
    <property type="project" value="TreeGrafter"/>
</dbReference>
<dbReference type="Proteomes" id="UP000015105">
    <property type="component" value="Chromosome 4D"/>
</dbReference>